<keyword evidence="2" id="KW-1185">Reference proteome</keyword>
<accession>A0ABY4CV94</accession>
<dbReference type="NCBIfam" id="TIGR03696">
    <property type="entry name" value="Rhs_assc_core"/>
    <property type="match status" value="1"/>
</dbReference>
<dbReference type="Gene3D" id="2.180.10.10">
    <property type="entry name" value="RHS repeat-associated core"/>
    <property type="match status" value="1"/>
</dbReference>
<dbReference type="EMBL" id="CP094669">
    <property type="protein sequence ID" value="UOG74196.1"/>
    <property type="molecule type" value="Genomic_DNA"/>
</dbReference>
<evidence type="ECO:0000313" key="1">
    <source>
        <dbReference type="EMBL" id="UOG74196.1"/>
    </source>
</evidence>
<proteinExistence type="predicted"/>
<gene>
    <name evidence="1" type="ORF">MTX78_18995</name>
</gene>
<name>A0ABY4CV94_9BACT</name>
<dbReference type="RefSeq" id="WP_243797461.1">
    <property type="nucleotide sequence ID" value="NZ_CP094669.1"/>
</dbReference>
<dbReference type="PANTHER" id="PTHR32305:SF15">
    <property type="entry name" value="PROTEIN RHSA-RELATED"/>
    <property type="match status" value="1"/>
</dbReference>
<evidence type="ECO:0000313" key="2">
    <source>
        <dbReference type="Proteomes" id="UP000831113"/>
    </source>
</evidence>
<reference evidence="1 2" key="1">
    <citation type="submission" date="2022-03" db="EMBL/GenBank/DDBJ databases">
        <title>Hymenobactersp. isolated from the air.</title>
        <authorList>
            <person name="Won M."/>
            <person name="Kwon S.-W."/>
        </authorList>
    </citation>
    <scope>NUCLEOTIDE SEQUENCE [LARGE SCALE GENOMIC DNA]</scope>
    <source>
        <strain evidence="1 2">KACC 21982</strain>
    </source>
</reference>
<sequence>MQRRAQVEPTTACPFRYQGQYEDTETGLYYNRFRYYDPESGGYISQDTTSLARGSAFMCLRA</sequence>
<dbReference type="InterPro" id="IPR050708">
    <property type="entry name" value="T6SS_VgrG/RHS"/>
</dbReference>
<dbReference type="PRINTS" id="PR00394">
    <property type="entry name" value="RHSPROTEIN"/>
</dbReference>
<dbReference type="Proteomes" id="UP000831113">
    <property type="component" value="Chromosome"/>
</dbReference>
<dbReference type="PANTHER" id="PTHR32305">
    <property type="match status" value="1"/>
</dbReference>
<protein>
    <submittedName>
        <fullName evidence="1">RHS repeat-associated core domain-containing protein</fullName>
    </submittedName>
</protein>
<organism evidence="1 2">
    <name type="scientific">Hymenobacter tibetensis</name>
    <dbReference type="NCBI Taxonomy" id="497967"/>
    <lineage>
        <taxon>Bacteria</taxon>
        <taxon>Pseudomonadati</taxon>
        <taxon>Bacteroidota</taxon>
        <taxon>Cytophagia</taxon>
        <taxon>Cytophagales</taxon>
        <taxon>Hymenobacteraceae</taxon>
        <taxon>Hymenobacter</taxon>
    </lineage>
</organism>
<dbReference type="InterPro" id="IPR022385">
    <property type="entry name" value="Rhs_assc_core"/>
</dbReference>